<gene>
    <name evidence="5" type="ORF">Q2T52_02540</name>
</gene>
<dbReference type="EC" id="3.1.21.-" evidence="5"/>
<evidence type="ECO:0000313" key="6">
    <source>
        <dbReference type="Proteomes" id="UP001169006"/>
    </source>
</evidence>
<evidence type="ECO:0000313" key="5">
    <source>
        <dbReference type="EMBL" id="MDO1580962.1"/>
    </source>
</evidence>
<dbReference type="InterPro" id="IPR044946">
    <property type="entry name" value="Restrct_endonuc_typeI_TRD_sf"/>
</dbReference>
<keyword evidence="5" id="KW-0540">Nuclease</keyword>
<evidence type="ECO:0000256" key="1">
    <source>
        <dbReference type="ARBA" id="ARBA00010923"/>
    </source>
</evidence>
<protein>
    <submittedName>
        <fullName evidence="5">Restriction endonuclease subunit S</fullName>
        <ecNumber evidence="5">3.1.21.-</ecNumber>
    </submittedName>
</protein>
<dbReference type="RefSeq" id="WP_302075101.1">
    <property type="nucleotide sequence ID" value="NZ_JAUKWQ010000001.1"/>
</dbReference>
<dbReference type="CDD" id="cd17273">
    <property type="entry name" value="RMtype1_S_EcoJA69PI-TRD1-CR1_like"/>
    <property type="match status" value="1"/>
</dbReference>
<evidence type="ECO:0000259" key="4">
    <source>
        <dbReference type="Pfam" id="PF01420"/>
    </source>
</evidence>
<keyword evidence="6" id="KW-1185">Reference proteome</keyword>
<proteinExistence type="inferred from homology"/>
<feature type="domain" description="Type I restriction modification DNA specificity" evidence="4">
    <location>
        <begin position="250"/>
        <end position="416"/>
    </location>
</feature>
<keyword evidence="5" id="KW-0255">Endonuclease</keyword>
<dbReference type="InterPro" id="IPR052021">
    <property type="entry name" value="Type-I_RS_S_subunit"/>
</dbReference>
<reference evidence="5" key="1">
    <citation type="journal article" date="2015" name="Int. J. Syst. Evol. Microbiol.">
        <title>Rhizobium oryzicola sp. nov., potential plant-growth-promoting endophytic bacteria isolated from rice roots.</title>
        <authorList>
            <person name="Zhang X.X."/>
            <person name="Gao J.S."/>
            <person name="Cao Y.H."/>
            <person name="Sheirdil R.A."/>
            <person name="Wang X.C."/>
            <person name="Zhang L."/>
        </authorList>
    </citation>
    <scope>NUCLEOTIDE SEQUENCE</scope>
    <source>
        <strain evidence="5">05753</strain>
    </source>
</reference>
<evidence type="ECO:0000256" key="2">
    <source>
        <dbReference type="ARBA" id="ARBA00022747"/>
    </source>
</evidence>
<comment type="similarity">
    <text evidence="1">Belongs to the type-I restriction system S methylase family.</text>
</comment>
<dbReference type="EMBL" id="JAUKWQ010000001">
    <property type="protein sequence ID" value="MDO1580962.1"/>
    <property type="molecule type" value="Genomic_DNA"/>
</dbReference>
<dbReference type="GO" id="GO:0004519">
    <property type="term" value="F:endonuclease activity"/>
    <property type="evidence" value="ECO:0007669"/>
    <property type="project" value="UniProtKB-KW"/>
</dbReference>
<dbReference type="Proteomes" id="UP001169006">
    <property type="component" value="Unassembled WGS sequence"/>
</dbReference>
<accession>A0ABT8SR99</accession>
<evidence type="ECO:0000256" key="3">
    <source>
        <dbReference type="ARBA" id="ARBA00023125"/>
    </source>
</evidence>
<name>A0ABT8SR99_9HYPH</name>
<dbReference type="GO" id="GO:0016787">
    <property type="term" value="F:hydrolase activity"/>
    <property type="evidence" value="ECO:0007669"/>
    <property type="project" value="UniProtKB-KW"/>
</dbReference>
<dbReference type="PANTHER" id="PTHR30408">
    <property type="entry name" value="TYPE-1 RESTRICTION ENZYME ECOKI SPECIFICITY PROTEIN"/>
    <property type="match status" value="1"/>
</dbReference>
<dbReference type="InterPro" id="IPR000055">
    <property type="entry name" value="Restrct_endonuc_typeI_TRD"/>
</dbReference>
<dbReference type="Pfam" id="PF01420">
    <property type="entry name" value="Methylase_S"/>
    <property type="match status" value="1"/>
</dbReference>
<sequence length="454" mass="49838">MTVAVLADLLEFTRDGEWGEGEAGDGLVNVGIIRGTDFSSVRYGDLSGIPTRYVRAGVVEKKQLRPGDVLIETAGGTKDQPTGRTVYLRDELFQLIDKPLLCASFARFLRVREGSIDPQFLFWKLQDEYLRGELLPYHVQHTGVARFQYTQFASTHRLVVPDTADEQKAIASVLSAIEEKIQLNRRMNETLEALAQAIFKDWFVSFGPTRRKMGGAINPVAILGGLISDPAKAAYLAALFSTNLGEDGLPQGWELREIGEQSQALGGSTPSTKEPAFWEPAEHCWATPKDLSAQSDLALFETERKISDAGLARITSGLLPAGTVLLSSRAPIGYLAISQVPIAINQGFIALPPSESFGTAYLYFWCKANMEQIQANANGSTFQEISKRNFRPIKSAVPSDERILTAFVEIVDPLIARIVSAANENRTLAETRDYLLPKLMSGAVRVRDAERAVS</sequence>
<organism evidence="5 6">
    <name type="scientific">Rhizobium oryzicola</name>
    <dbReference type="NCBI Taxonomy" id="1232668"/>
    <lineage>
        <taxon>Bacteria</taxon>
        <taxon>Pseudomonadati</taxon>
        <taxon>Pseudomonadota</taxon>
        <taxon>Alphaproteobacteria</taxon>
        <taxon>Hyphomicrobiales</taxon>
        <taxon>Rhizobiaceae</taxon>
        <taxon>Rhizobium/Agrobacterium group</taxon>
        <taxon>Rhizobium</taxon>
    </lineage>
</organism>
<reference evidence="5" key="2">
    <citation type="submission" date="2023-07" db="EMBL/GenBank/DDBJ databases">
        <authorList>
            <person name="Sun H."/>
        </authorList>
    </citation>
    <scope>NUCLEOTIDE SEQUENCE</scope>
    <source>
        <strain evidence="5">05753</strain>
    </source>
</reference>
<keyword evidence="5" id="KW-0378">Hydrolase</keyword>
<dbReference type="PANTHER" id="PTHR30408:SF13">
    <property type="entry name" value="TYPE I RESTRICTION ENZYME HINDI SPECIFICITY SUBUNIT"/>
    <property type="match status" value="1"/>
</dbReference>
<dbReference type="SUPFAM" id="SSF116734">
    <property type="entry name" value="DNA methylase specificity domain"/>
    <property type="match status" value="2"/>
</dbReference>
<dbReference type="Gene3D" id="3.90.220.20">
    <property type="entry name" value="DNA methylase specificity domains"/>
    <property type="match status" value="2"/>
</dbReference>
<comment type="caution">
    <text evidence="5">The sequence shown here is derived from an EMBL/GenBank/DDBJ whole genome shotgun (WGS) entry which is preliminary data.</text>
</comment>
<keyword evidence="2" id="KW-0680">Restriction system</keyword>
<keyword evidence="3" id="KW-0238">DNA-binding</keyword>